<dbReference type="EMBL" id="AOKG01002013">
    <property type="protein sequence ID" value="EPN40678.1"/>
    <property type="molecule type" value="Genomic_DNA"/>
</dbReference>
<dbReference type="Proteomes" id="UP000015729">
    <property type="component" value="Unassembled WGS sequence"/>
</dbReference>
<evidence type="ECO:0000313" key="1">
    <source>
        <dbReference type="EMBL" id="EPN40678.1"/>
    </source>
</evidence>
<dbReference type="PANTHER" id="PTHR30024:SF7">
    <property type="entry name" value="NITRATE_NITRITE BINDING PROTEIN NRTA"/>
    <property type="match status" value="1"/>
</dbReference>
<evidence type="ECO:0000313" key="2">
    <source>
        <dbReference type="Proteomes" id="UP000015729"/>
    </source>
</evidence>
<proteinExistence type="predicted"/>
<protein>
    <recommendedName>
        <fullName evidence="3">Nitrate transporter</fullName>
    </recommendedName>
</protein>
<dbReference type="Pfam" id="PF13379">
    <property type="entry name" value="NMT1_2"/>
    <property type="match status" value="1"/>
</dbReference>
<sequence>QCINLSRELQDAGVITPEALDKRAHQSGSRLTFAQTFPTGNHAMWLYYWLASQGIHPLDDVTSVVVPPTQMAQHLQAGRIDGFCVGEPWGASAVQQQLGFTMATSQAIWP</sequence>
<evidence type="ECO:0008006" key="3">
    <source>
        <dbReference type="Google" id="ProtNLM"/>
    </source>
</evidence>
<dbReference type="AlphaFoldDB" id="S6UFN3"/>
<comment type="caution">
    <text evidence="1">The sequence shown here is derived from an EMBL/GenBank/DDBJ whole genome shotgun (WGS) entry which is preliminary data.</text>
</comment>
<reference evidence="1 2" key="1">
    <citation type="journal article" date="2013" name="PLoS Pathog.">
        <title>Genomic analysis of the Kiwifruit pathogen Pseudomonas syringae pv. actinidiae provides insight into the origins of an emergent plant disease.</title>
        <authorList>
            <person name="McCann H.C."/>
            <person name="Rikkerink E.H."/>
            <person name="Bertels F."/>
            <person name="Fiers M."/>
            <person name="Lu A."/>
            <person name="Rees-George J."/>
            <person name="Andersen M.T."/>
            <person name="Gleave A.P."/>
            <person name="Haubold B."/>
            <person name="Wohlers M.W."/>
            <person name="Guttman D.S."/>
            <person name="Wang P.W."/>
            <person name="Straub C."/>
            <person name="Vanneste J.L."/>
            <person name="Rainey P.B."/>
            <person name="Templeton M.D."/>
        </authorList>
    </citation>
    <scope>NUCLEOTIDE SEQUENCE [LARGE SCALE GENOMIC DNA]</scope>
    <source>
        <strain evidence="1 2">ICMP 18807</strain>
    </source>
</reference>
<gene>
    <name evidence="1" type="ORF">A244_29475</name>
</gene>
<dbReference type="SUPFAM" id="SSF53850">
    <property type="entry name" value="Periplasmic binding protein-like II"/>
    <property type="match status" value="1"/>
</dbReference>
<feature type="non-terminal residue" evidence="1">
    <location>
        <position position="1"/>
    </location>
</feature>
<accession>S6UFN3</accession>
<dbReference type="Gene3D" id="3.40.190.10">
    <property type="entry name" value="Periplasmic binding protein-like II"/>
    <property type="match status" value="1"/>
</dbReference>
<dbReference type="PANTHER" id="PTHR30024">
    <property type="entry name" value="ALIPHATIC SULFONATES-BINDING PROTEIN-RELATED"/>
    <property type="match status" value="1"/>
</dbReference>
<feature type="non-terminal residue" evidence="1">
    <location>
        <position position="110"/>
    </location>
</feature>
<organism evidence="1 2">
    <name type="scientific">Pseudomonas syringae pv. actinidiae ICMP 18807</name>
    <dbReference type="NCBI Taxonomy" id="1194404"/>
    <lineage>
        <taxon>Bacteria</taxon>
        <taxon>Pseudomonadati</taxon>
        <taxon>Pseudomonadota</taxon>
        <taxon>Gammaproteobacteria</taxon>
        <taxon>Pseudomonadales</taxon>
        <taxon>Pseudomonadaceae</taxon>
        <taxon>Pseudomonas</taxon>
        <taxon>Pseudomonas syringae</taxon>
    </lineage>
</organism>
<name>S6UFN3_PSESF</name>